<sequence length="94" mass="10592">MFNKSFFGNMSRAGFGPGISKDKLSKIMLEILLQLPVGTKNLKDNIVYNMGLTGQMSTTCDINEAWTQTKKKAAKLFPEIFLLDNRNTMKKNKS</sequence>
<accession>X1IF66</accession>
<proteinExistence type="predicted"/>
<evidence type="ECO:0000313" key="1">
    <source>
        <dbReference type="EMBL" id="GAH80357.1"/>
    </source>
</evidence>
<dbReference type="EMBL" id="BARU01035412">
    <property type="protein sequence ID" value="GAH80357.1"/>
    <property type="molecule type" value="Genomic_DNA"/>
</dbReference>
<organism evidence="1">
    <name type="scientific">marine sediment metagenome</name>
    <dbReference type="NCBI Taxonomy" id="412755"/>
    <lineage>
        <taxon>unclassified sequences</taxon>
        <taxon>metagenomes</taxon>
        <taxon>ecological metagenomes</taxon>
    </lineage>
</organism>
<reference evidence="1" key="1">
    <citation type="journal article" date="2014" name="Front. Microbiol.">
        <title>High frequency of phylogenetically diverse reductive dehalogenase-homologous genes in deep subseafloor sedimentary metagenomes.</title>
        <authorList>
            <person name="Kawai M."/>
            <person name="Futagami T."/>
            <person name="Toyoda A."/>
            <person name="Takaki Y."/>
            <person name="Nishi S."/>
            <person name="Hori S."/>
            <person name="Arai W."/>
            <person name="Tsubouchi T."/>
            <person name="Morono Y."/>
            <person name="Uchiyama I."/>
            <person name="Ito T."/>
            <person name="Fujiyama A."/>
            <person name="Inagaki F."/>
            <person name="Takami H."/>
        </authorList>
    </citation>
    <scope>NUCLEOTIDE SEQUENCE</scope>
    <source>
        <strain evidence="1">Expedition CK06-06</strain>
    </source>
</reference>
<gene>
    <name evidence="1" type="ORF">S03H2_55449</name>
</gene>
<dbReference type="AlphaFoldDB" id="X1IF66"/>
<comment type="caution">
    <text evidence="1">The sequence shown here is derived from an EMBL/GenBank/DDBJ whole genome shotgun (WGS) entry which is preliminary data.</text>
</comment>
<name>X1IF66_9ZZZZ</name>
<protein>
    <submittedName>
        <fullName evidence="1">Uncharacterized protein</fullName>
    </submittedName>
</protein>